<feature type="transmembrane region" description="Helical" evidence="2">
    <location>
        <begin position="35"/>
        <end position="57"/>
    </location>
</feature>
<organism evidence="3 4">
    <name type="scientific">Candidatus Obscuribacter phosphatis</name>
    <dbReference type="NCBI Taxonomy" id="1906157"/>
    <lineage>
        <taxon>Bacteria</taxon>
        <taxon>Bacillati</taxon>
        <taxon>Candidatus Melainabacteria</taxon>
        <taxon>Candidatus Obscuribacterales</taxon>
        <taxon>Candidatus Obscuribacteraceae</taxon>
        <taxon>Candidatus Obscuribacter</taxon>
    </lineage>
</organism>
<evidence type="ECO:0000256" key="1">
    <source>
        <dbReference type="SAM" id="MobiDB-lite"/>
    </source>
</evidence>
<sequence>MNSTASKIEKTPVSNPSASESQSSSIFSRAAAAKALSLCSVWVVFYLLCIDAALSYFKPLQYVHVPGLVFRDADHQLRKIDIAVSKGNADALLLGSSTLMAAAIRGDLGEKADTVSEETFGTYMEAKSLQEHLNKASAKALRVINVGVSGAMASDLEKIFSQYLGSNNKAPKAVVLFLSARDFADSNLPSPDKSRIAQHLHEKPGGGFLEASEQQIARLWRLYGVRGEYQKLLEVIAGSALSRQTSLYAAVQSKQAGASQTKPQITVDWPWLEKKQSGRIAQMGTYKKDLKDYYARGFTGVTARAMADQAAYLERLALTCREKGITLVMVRMPLSPEFQAVTPAPIMEFFEQTISKTTAQAGPGSLLIEFSPDAFADSDFGDGIHFNNAGASKFWTQLSRQLDAKGLTSRLASSAQSN</sequence>
<feature type="region of interest" description="Disordered" evidence="1">
    <location>
        <begin position="1"/>
        <end position="21"/>
    </location>
</feature>
<accession>A0A8J7TLW3</accession>
<keyword evidence="2" id="KW-0472">Membrane</keyword>
<gene>
    <name evidence="3" type="ORF">J0M35_14030</name>
</gene>
<name>A0A8J7TLW3_9BACT</name>
<dbReference type="AlphaFoldDB" id="A0A8J7TLW3"/>
<reference evidence="3" key="1">
    <citation type="submission" date="2021-02" db="EMBL/GenBank/DDBJ databases">
        <title>Genome-Resolved Metagenomics of a Microbial Community Performing Photosynthetic Biological Nutrient Removal.</title>
        <authorList>
            <person name="Mcdaniel E.A."/>
        </authorList>
    </citation>
    <scope>NUCLEOTIDE SEQUENCE</scope>
    <source>
        <strain evidence="3">UWPOB_OBS1</strain>
    </source>
</reference>
<comment type="caution">
    <text evidence="3">The sequence shown here is derived from an EMBL/GenBank/DDBJ whole genome shotgun (WGS) entry which is preliminary data.</text>
</comment>
<keyword evidence="2" id="KW-0812">Transmembrane</keyword>
<keyword evidence="2" id="KW-1133">Transmembrane helix</keyword>
<evidence type="ECO:0000256" key="2">
    <source>
        <dbReference type="SAM" id="Phobius"/>
    </source>
</evidence>
<evidence type="ECO:0000313" key="4">
    <source>
        <dbReference type="Proteomes" id="UP000664277"/>
    </source>
</evidence>
<dbReference type="Proteomes" id="UP000664277">
    <property type="component" value="Unassembled WGS sequence"/>
</dbReference>
<dbReference type="EMBL" id="JAFLCK010000020">
    <property type="protein sequence ID" value="MBN8661480.1"/>
    <property type="molecule type" value="Genomic_DNA"/>
</dbReference>
<dbReference type="Gene3D" id="3.40.50.1110">
    <property type="entry name" value="SGNH hydrolase"/>
    <property type="match status" value="1"/>
</dbReference>
<evidence type="ECO:0008006" key="5">
    <source>
        <dbReference type="Google" id="ProtNLM"/>
    </source>
</evidence>
<proteinExistence type="predicted"/>
<evidence type="ECO:0000313" key="3">
    <source>
        <dbReference type="EMBL" id="MBN8661480.1"/>
    </source>
</evidence>
<dbReference type="InterPro" id="IPR036514">
    <property type="entry name" value="SGNH_hydro_sf"/>
</dbReference>
<dbReference type="SUPFAM" id="SSF52266">
    <property type="entry name" value="SGNH hydrolase"/>
    <property type="match status" value="1"/>
</dbReference>
<protein>
    <recommendedName>
        <fullName evidence="5">DUF1574 domain-containing protein</fullName>
    </recommendedName>
</protein>